<comment type="function">
    <text evidence="8">Probably functions as a manganese efflux pump.</text>
</comment>
<dbReference type="Proteomes" id="UP000094070">
    <property type="component" value="Unassembled WGS sequence"/>
</dbReference>
<keyword evidence="5 8" id="KW-0406">Ion transport</keyword>
<feature type="transmembrane region" description="Helical" evidence="8">
    <location>
        <begin position="36"/>
        <end position="57"/>
    </location>
</feature>
<proteinExistence type="inferred from homology"/>
<feature type="transmembrane region" description="Helical" evidence="8">
    <location>
        <begin position="131"/>
        <end position="152"/>
    </location>
</feature>
<comment type="similarity">
    <text evidence="8">Belongs to the MntP (TC 9.B.29) family.</text>
</comment>
<organism evidence="9 10">
    <name type="scientific">Vibrio rumoiensis 1S-45</name>
    <dbReference type="NCBI Taxonomy" id="1188252"/>
    <lineage>
        <taxon>Bacteria</taxon>
        <taxon>Pseudomonadati</taxon>
        <taxon>Pseudomonadota</taxon>
        <taxon>Gammaproteobacteria</taxon>
        <taxon>Vibrionales</taxon>
        <taxon>Vibrionaceae</taxon>
        <taxon>Vibrio</taxon>
    </lineage>
</organism>
<comment type="caution">
    <text evidence="9">The sequence shown here is derived from an EMBL/GenBank/DDBJ whole genome shotgun (WGS) entry which is preliminary data.</text>
</comment>
<evidence type="ECO:0000256" key="5">
    <source>
        <dbReference type="ARBA" id="ARBA00023065"/>
    </source>
</evidence>
<dbReference type="OrthoDB" id="9811590at2"/>
<evidence type="ECO:0000256" key="1">
    <source>
        <dbReference type="ARBA" id="ARBA00022448"/>
    </source>
</evidence>
<keyword evidence="10" id="KW-1185">Reference proteome</keyword>
<keyword evidence="7 8" id="KW-0464">Manganese</keyword>
<name>A0A1E5E3P8_9VIBR</name>
<sequence length="182" mass="19390">MLDVMFLALALSMDAFAVSIGLGSKLGTQTNKPMSLAIKAGVYFGVAQAVMPFIGFLGGQGVLGWVEDYAPYIAFVLLLFIGGKMIYESFVEGIEEDFCQITHRVMLTLAIATSIDAMAAGFSLPLLGVNPFIACALIGIVTFAFSFLGVFIGRKSGTWLESKAELLGGVVLIIIAFKFLLV</sequence>
<evidence type="ECO:0000313" key="9">
    <source>
        <dbReference type="EMBL" id="OEF26091.1"/>
    </source>
</evidence>
<keyword evidence="4 8" id="KW-1133">Transmembrane helix</keyword>
<evidence type="ECO:0000313" key="10">
    <source>
        <dbReference type="Proteomes" id="UP000094070"/>
    </source>
</evidence>
<feature type="transmembrane region" description="Helical" evidence="8">
    <location>
        <begin position="107"/>
        <end position="125"/>
    </location>
</feature>
<dbReference type="InterPro" id="IPR003810">
    <property type="entry name" value="Mntp/YtaF"/>
</dbReference>
<dbReference type="PANTHER" id="PTHR35529:SF1">
    <property type="entry name" value="MANGANESE EFFLUX PUMP MNTP-RELATED"/>
    <property type="match status" value="1"/>
</dbReference>
<protein>
    <recommendedName>
        <fullName evidence="8">Putative manganese efflux pump MntP</fullName>
    </recommendedName>
</protein>
<accession>A0A1E5E3P8</accession>
<dbReference type="Pfam" id="PF02659">
    <property type="entry name" value="Mntp"/>
    <property type="match status" value="1"/>
</dbReference>
<evidence type="ECO:0000256" key="7">
    <source>
        <dbReference type="ARBA" id="ARBA00023211"/>
    </source>
</evidence>
<feature type="transmembrane region" description="Helical" evidence="8">
    <location>
        <begin position="69"/>
        <end position="87"/>
    </location>
</feature>
<dbReference type="RefSeq" id="WP_017024280.1">
    <property type="nucleotide sequence ID" value="NZ_AJYK02000052.1"/>
</dbReference>
<dbReference type="GO" id="GO:0005384">
    <property type="term" value="F:manganese ion transmembrane transporter activity"/>
    <property type="evidence" value="ECO:0007669"/>
    <property type="project" value="UniProtKB-UniRule"/>
</dbReference>
<dbReference type="GO" id="GO:0005886">
    <property type="term" value="C:plasma membrane"/>
    <property type="evidence" value="ECO:0007669"/>
    <property type="project" value="UniProtKB-SubCell"/>
</dbReference>
<evidence type="ECO:0000256" key="4">
    <source>
        <dbReference type="ARBA" id="ARBA00022989"/>
    </source>
</evidence>
<dbReference type="PANTHER" id="PTHR35529">
    <property type="entry name" value="MANGANESE EFFLUX PUMP MNTP-RELATED"/>
    <property type="match status" value="1"/>
</dbReference>
<feature type="transmembrane region" description="Helical" evidence="8">
    <location>
        <begin position="6"/>
        <end position="24"/>
    </location>
</feature>
<dbReference type="HAMAP" id="MF_01521">
    <property type="entry name" value="MntP_pump"/>
    <property type="match status" value="1"/>
</dbReference>
<dbReference type="STRING" id="1188252.A1QC_07405"/>
<keyword evidence="2 8" id="KW-1003">Cell membrane</keyword>
<keyword evidence="6 8" id="KW-0472">Membrane</keyword>
<reference evidence="9 10" key="1">
    <citation type="journal article" date="2012" name="Science">
        <title>Ecological populations of bacteria act as socially cohesive units of antibiotic production and resistance.</title>
        <authorList>
            <person name="Cordero O.X."/>
            <person name="Wildschutte H."/>
            <person name="Kirkup B."/>
            <person name="Proehl S."/>
            <person name="Ngo L."/>
            <person name="Hussain F."/>
            <person name="Le Roux F."/>
            <person name="Mincer T."/>
            <person name="Polz M.F."/>
        </authorList>
    </citation>
    <scope>NUCLEOTIDE SEQUENCE [LARGE SCALE GENOMIC DNA]</scope>
    <source>
        <strain evidence="9 10">1S-45</strain>
    </source>
</reference>
<dbReference type="InterPro" id="IPR022929">
    <property type="entry name" value="Put_MntP"/>
</dbReference>
<evidence type="ECO:0000256" key="8">
    <source>
        <dbReference type="HAMAP-Rule" id="MF_01521"/>
    </source>
</evidence>
<dbReference type="EMBL" id="AJYK02000052">
    <property type="protein sequence ID" value="OEF26091.1"/>
    <property type="molecule type" value="Genomic_DNA"/>
</dbReference>
<evidence type="ECO:0000256" key="2">
    <source>
        <dbReference type="ARBA" id="ARBA00022475"/>
    </source>
</evidence>
<evidence type="ECO:0000256" key="6">
    <source>
        <dbReference type="ARBA" id="ARBA00023136"/>
    </source>
</evidence>
<evidence type="ECO:0000256" key="3">
    <source>
        <dbReference type="ARBA" id="ARBA00022692"/>
    </source>
</evidence>
<keyword evidence="3 8" id="KW-0812">Transmembrane</keyword>
<gene>
    <name evidence="8" type="primary">mntP</name>
    <name evidence="9" type="ORF">A1QC_07405</name>
</gene>
<keyword evidence="1 8" id="KW-0813">Transport</keyword>
<feature type="transmembrane region" description="Helical" evidence="8">
    <location>
        <begin position="164"/>
        <end position="181"/>
    </location>
</feature>
<comment type="subcellular location">
    <subcellularLocation>
        <location evidence="8">Cell membrane</location>
        <topology evidence="8">Multi-pass membrane protein</topology>
    </subcellularLocation>
</comment>
<dbReference type="eggNOG" id="COG1971">
    <property type="taxonomic scope" value="Bacteria"/>
</dbReference>
<dbReference type="AlphaFoldDB" id="A0A1E5E3P8"/>